<evidence type="ECO:0000256" key="1">
    <source>
        <dbReference type="ARBA" id="ARBA00004173"/>
    </source>
</evidence>
<evidence type="ECO:0000256" key="7">
    <source>
        <dbReference type="ARBA" id="ARBA00022705"/>
    </source>
</evidence>
<geneLocation type="plasmid" evidence="14">
    <name>pHC2</name>
</geneLocation>
<dbReference type="Gene3D" id="3.30.420.10">
    <property type="entry name" value="Ribonuclease H-like superfamily/Ribonuclease H"/>
    <property type="match status" value="1"/>
</dbReference>
<comment type="catalytic activity">
    <reaction evidence="11">
        <text>DNA(n) + a 2'-deoxyribonucleoside 5'-triphosphate = DNA(n+1) + diphosphate</text>
        <dbReference type="Rhea" id="RHEA:22508"/>
        <dbReference type="Rhea" id="RHEA-COMP:17339"/>
        <dbReference type="Rhea" id="RHEA-COMP:17340"/>
        <dbReference type="ChEBI" id="CHEBI:33019"/>
        <dbReference type="ChEBI" id="CHEBI:61560"/>
        <dbReference type="ChEBI" id="CHEBI:173112"/>
        <dbReference type="EC" id="2.7.7.7"/>
    </reaction>
</comment>
<dbReference type="InterPro" id="IPR006172">
    <property type="entry name" value="DNA-dir_DNA_pol_B"/>
</dbReference>
<dbReference type="InterPro" id="IPR015833">
    <property type="entry name" value="DNA-dir_DNA_pol_B_mt_lin_plsmd"/>
</dbReference>
<keyword evidence="12" id="KW-0175">Coiled coil</keyword>
<evidence type="ECO:0000256" key="5">
    <source>
        <dbReference type="ARBA" id="ARBA00022679"/>
    </source>
</evidence>
<dbReference type="GO" id="GO:0006260">
    <property type="term" value="P:DNA replication"/>
    <property type="evidence" value="ECO:0007669"/>
    <property type="project" value="UniProtKB-KW"/>
</dbReference>
<keyword evidence="10" id="KW-0496">Mitochondrion</keyword>
<dbReference type="InterPro" id="IPR012337">
    <property type="entry name" value="RNaseH-like_sf"/>
</dbReference>
<dbReference type="Pfam" id="PF03175">
    <property type="entry name" value="DNA_pol_B_2"/>
    <property type="match status" value="1"/>
</dbReference>
<dbReference type="InterPro" id="IPR004868">
    <property type="entry name" value="DNA-dir_DNA_pol_B_mt/vir"/>
</dbReference>
<reference evidence="14" key="1">
    <citation type="journal article" date="1997" name="J. Gen. Appl. Microbiol.">
        <title>The ectomycorrhizal basidiomycete Hebeloma circinans harbors a linear plasmid encoding a DNA- and RNA polymerase.</title>
        <authorList>
            <person name="Bai X."/>
            <person name="Debaud J.C."/>
            <person name="Schruender J."/>
            <person name="Meinhardt F."/>
        </authorList>
    </citation>
    <scope>NUCLEOTIDE SEQUENCE</scope>
    <source>
        <strain evidence="14">BR 63-10</strain>
        <plasmid evidence="14">pHC2</plasmid>
    </source>
</reference>
<evidence type="ECO:0000256" key="9">
    <source>
        <dbReference type="ARBA" id="ARBA00023125"/>
    </source>
</evidence>
<dbReference type="InterPro" id="IPR023211">
    <property type="entry name" value="DNA_pol_palm_dom_sf"/>
</dbReference>
<dbReference type="Gene3D" id="3.90.1600.10">
    <property type="entry name" value="Palm domain of DNA polymerase"/>
    <property type="match status" value="2"/>
</dbReference>
<sequence length="858" mass="99508">SFQLILEKIKSQEKRLKESIRLVKDGVLRSDGKNKIGEGTDFFPSNIKRFMKTSLIAQVKGNNYGTLISKDEIEGANLNLIFNLNMETDSLYNLSLKNKRYFVKVSLLNRDNEEVLLLKVTIFLDKQSHDSKNGLSFMNFQEMVNWTDSIKQGAEGEVVERYSVETGYKITFKQDVITRVDKQFHSKTLVRSLRDYEEDKNIGSIDIETYLNENNEAVPYAIGFKTVKGTKLFYLDSYSNPSNMILDCIQYMLVKENHNFKFYAHNMGEFDGVFLLKSLMTSSHLHDLKFNVYSNNDGKIISLDIVKRIVKQKKTIKITILDSYLLLPFSLKKVAKVFNCNESKGLFPYKFIREDNINYKGVIPEIKYFTDLSIKDYNKYSEDLKGIWDCKEQTIDYLVKDLDILYEIMHKFNDTIFREYHVNITRIRTISGLAFLIYTAIYYKVKDKPIYYTSGKLEQFIRKGYYGGIVDVLTEYTDFETYKYDVNSHYPCAMLKPMPGGIPAVSTEKNLDNIFGFVEAIVEAPTKEELRVAILPCKKDGKTVLFRDTVEGVWWSEELKMAREYGYKILEIKTCIVFDKVEEQFDSYIKNIYSKKLQAEKEKNEIQRLLNKLLMNSLYGRLGIKDNNNNLKIVKQDTIKKGLETENSDILSESNNLYLVKSQGPLDPEILNIINKEKLFESHDKGFNAKNPWKGVSSSVQLSAAITAYARMYLNKFKNIPGNEYLGGDTDSIILTHPLEKEFVGKDLGLFKLEHVIVEGFYLTKKFYMIITNKNEVIIKAKGISNQNNLLNYNTFLELFKGNTVTFPSLQFQKNYKTLEISIINSNKKIKGITNPEVKYKIMNRSIAYKTRFEYYSL</sequence>
<evidence type="ECO:0000256" key="10">
    <source>
        <dbReference type="ARBA" id="ARBA00023128"/>
    </source>
</evidence>
<dbReference type="InterPro" id="IPR043502">
    <property type="entry name" value="DNA/RNA_pol_sf"/>
</dbReference>
<keyword evidence="6" id="KW-0548">Nucleotidyltransferase</keyword>
<evidence type="ECO:0000256" key="8">
    <source>
        <dbReference type="ARBA" id="ARBA00022932"/>
    </source>
</evidence>
<organism evidence="14">
    <name type="scientific">Hebeloma circinans</name>
    <dbReference type="NCBI Taxonomy" id="57327"/>
    <lineage>
        <taxon>Eukaryota</taxon>
        <taxon>Fungi</taxon>
        <taxon>Dikarya</taxon>
        <taxon>Basidiomycota</taxon>
        <taxon>Agaricomycotina</taxon>
        <taxon>Agaricomycetes</taxon>
        <taxon>Agaricomycetidae</taxon>
        <taxon>Agaricales</taxon>
        <taxon>Agaricineae</taxon>
        <taxon>Hymenogastraceae</taxon>
        <taxon>Hebeloma</taxon>
    </lineage>
</organism>
<dbReference type="SUPFAM" id="SSF53098">
    <property type="entry name" value="Ribonuclease H-like"/>
    <property type="match status" value="1"/>
</dbReference>
<dbReference type="PANTHER" id="PTHR33568">
    <property type="entry name" value="DNA POLYMERASE"/>
    <property type="match status" value="1"/>
</dbReference>
<dbReference type="PIRSF" id="PIRSF006517">
    <property type="entry name" value="DPol_mt_plasmid"/>
    <property type="match status" value="1"/>
</dbReference>
<name>P78988_9AGAR</name>
<evidence type="ECO:0000256" key="11">
    <source>
        <dbReference type="ARBA" id="ARBA00049244"/>
    </source>
</evidence>
<keyword evidence="9" id="KW-0238">DNA-binding</keyword>
<proteinExistence type="inferred from homology"/>
<dbReference type="GO" id="GO:0000166">
    <property type="term" value="F:nucleotide binding"/>
    <property type="evidence" value="ECO:0007669"/>
    <property type="project" value="InterPro"/>
</dbReference>
<keyword evidence="8" id="KW-0239">DNA-directed DNA polymerase</keyword>
<evidence type="ECO:0000256" key="12">
    <source>
        <dbReference type="SAM" id="Coils"/>
    </source>
</evidence>
<dbReference type="AlphaFoldDB" id="P78988"/>
<dbReference type="GO" id="GO:0003887">
    <property type="term" value="F:DNA-directed DNA polymerase activity"/>
    <property type="evidence" value="ECO:0007669"/>
    <property type="project" value="UniProtKB-KW"/>
</dbReference>
<protein>
    <recommendedName>
        <fullName evidence="4">Probable DNA polymerase</fullName>
        <ecNumber evidence="3">2.7.7.7</ecNumber>
    </recommendedName>
</protein>
<evidence type="ECO:0000256" key="2">
    <source>
        <dbReference type="ARBA" id="ARBA00005755"/>
    </source>
</evidence>
<keyword evidence="14" id="KW-0614">Plasmid</keyword>
<keyword evidence="7" id="KW-0235">DNA replication</keyword>
<dbReference type="PANTHER" id="PTHR33568:SF3">
    <property type="entry name" value="DNA-DIRECTED DNA POLYMERASE"/>
    <property type="match status" value="1"/>
</dbReference>
<feature type="domain" description="DNA-directed DNA polymerase family B mitochondria/virus" evidence="13">
    <location>
        <begin position="256"/>
        <end position="717"/>
    </location>
</feature>
<dbReference type="InterPro" id="IPR036397">
    <property type="entry name" value="RNaseH_sf"/>
</dbReference>
<feature type="non-terminal residue" evidence="14">
    <location>
        <position position="1"/>
    </location>
</feature>
<evidence type="ECO:0000313" key="14">
    <source>
        <dbReference type="EMBL" id="CAA72280.1"/>
    </source>
</evidence>
<dbReference type="GO" id="GO:0003677">
    <property type="term" value="F:DNA binding"/>
    <property type="evidence" value="ECO:0007669"/>
    <property type="project" value="UniProtKB-KW"/>
</dbReference>
<dbReference type="EMBL" id="Y11504">
    <property type="protein sequence ID" value="CAA72280.1"/>
    <property type="molecule type" value="Genomic_DNA"/>
</dbReference>
<accession>P78988</accession>
<dbReference type="EC" id="2.7.7.7" evidence="3"/>
<evidence type="ECO:0000256" key="6">
    <source>
        <dbReference type="ARBA" id="ARBA00022695"/>
    </source>
</evidence>
<feature type="coiled-coil region" evidence="12">
    <location>
        <begin position="589"/>
        <end position="616"/>
    </location>
</feature>
<evidence type="ECO:0000256" key="3">
    <source>
        <dbReference type="ARBA" id="ARBA00012417"/>
    </source>
</evidence>
<evidence type="ECO:0000256" key="4">
    <source>
        <dbReference type="ARBA" id="ARBA00014385"/>
    </source>
</evidence>
<comment type="subcellular location">
    <subcellularLocation>
        <location evidence="1">Mitochondrion</location>
    </subcellularLocation>
</comment>
<keyword evidence="5" id="KW-0808">Transferase</keyword>
<comment type="similarity">
    <text evidence="2">Belongs to the DNA polymerase type-B family.</text>
</comment>
<dbReference type="SMART" id="SM00486">
    <property type="entry name" value="POLBc"/>
    <property type="match status" value="1"/>
</dbReference>
<dbReference type="SUPFAM" id="SSF56672">
    <property type="entry name" value="DNA/RNA polymerases"/>
    <property type="match status" value="1"/>
</dbReference>
<dbReference type="GO" id="GO:0005739">
    <property type="term" value="C:mitochondrion"/>
    <property type="evidence" value="ECO:0007669"/>
    <property type="project" value="UniProtKB-SubCell"/>
</dbReference>
<evidence type="ECO:0000259" key="13">
    <source>
        <dbReference type="Pfam" id="PF03175"/>
    </source>
</evidence>